<dbReference type="Gene3D" id="3.30.160.150">
    <property type="entry name" value="Lipoprotein like domain"/>
    <property type="match status" value="1"/>
</dbReference>
<name>A0ABV7TB85_9GAMM</name>
<organism evidence="8 9">
    <name type="scientific">Stutzerimonas tarimensis</name>
    <dbReference type="NCBI Taxonomy" id="1507735"/>
    <lineage>
        <taxon>Bacteria</taxon>
        <taxon>Pseudomonadati</taxon>
        <taxon>Pseudomonadota</taxon>
        <taxon>Gammaproteobacteria</taxon>
        <taxon>Pseudomonadales</taxon>
        <taxon>Pseudomonadaceae</taxon>
        <taxon>Stutzerimonas</taxon>
    </lineage>
</organism>
<dbReference type="PANTHER" id="PTHR38098">
    <property type="entry name" value="LPS-ASSEMBLY LIPOPROTEIN LPTE"/>
    <property type="match status" value="1"/>
</dbReference>
<comment type="caution">
    <text evidence="8">The sequence shown here is derived from an EMBL/GenBank/DDBJ whole genome shotgun (WGS) entry which is preliminary data.</text>
</comment>
<proteinExistence type="inferred from homology"/>
<reference evidence="9" key="1">
    <citation type="journal article" date="2019" name="Int. J. Syst. Evol. Microbiol.">
        <title>The Global Catalogue of Microorganisms (GCM) 10K type strain sequencing project: providing services to taxonomists for standard genome sequencing and annotation.</title>
        <authorList>
            <consortium name="The Broad Institute Genomics Platform"/>
            <consortium name="The Broad Institute Genome Sequencing Center for Infectious Disease"/>
            <person name="Wu L."/>
            <person name="Ma J."/>
        </authorList>
    </citation>
    <scope>NUCLEOTIDE SEQUENCE [LARGE SCALE GENOMIC DNA]</scope>
    <source>
        <strain evidence="9">KCTC 42447</strain>
    </source>
</reference>
<comment type="subcellular location">
    <subcellularLocation>
        <location evidence="6">Cell outer membrane</location>
        <topology evidence="6">Lipid-anchor</topology>
    </subcellularLocation>
</comment>
<dbReference type="EMBL" id="JBHRXZ010000022">
    <property type="protein sequence ID" value="MFC3608648.1"/>
    <property type="molecule type" value="Genomic_DNA"/>
</dbReference>
<evidence type="ECO:0000256" key="3">
    <source>
        <dbReference type="ARBA" id="ARBA00023139"/>
    </source>
</evidence>
<keyword evidence="2 6" id="KW-0472">Membrane</keyword>
<feature type="region of interest" description="Disordered" evidence="7">
    <location>
        <begin position="178"/>
        <end position="201"/>
    </location>
</feature>
<evidence type="ECO:0000256" key="4">
    <source>
        <dbReference type="ARBA" id="ARBA00023237"/>
    </source>
</evidence>
<dbReference type="RefSeq" id="WP_386365374.1">
    <property type="nucleotide sequence ID" value="NZ_JBHRXZ010000022.1"/>
</dbReference>
<evidence type="ECO:0000313" key="9">
    <source>
        <dbReference type="Proteomes" id="UP001595630"/>
    </source>
</evidence>
<dbReference type="Proteomes" id="UP001595630">
    <property type="component" value="Unassembled WGS sequence"/>
</dbReference>
<accession>A0ABV7TB85</accession>
<dbReference type="PANTHER" id="PTHR38098:SF1">
    <property type="entry name" value="LPS-ASSEMBLY LIPOPROTEIN LPTE"/>
    <property type="match status" value="1"/>
</dbReference>
<evidence type="ECO:0000256" key="5">
    <source>
        <dbReference type="ARBA" id="ARBA00023288"/>
    </source>
</evidence>
<dbReference type="InterPro" id="IPR007485">
    <property type="entry name" value="LPS_assembly_LptE"/>
</dbReference>
<keyword evidence="9" id="KW-1185">Reference proteome</keyword>
<dbReference type="HAMAP" id="MF_01186">
    <property type="entry name" value="LPS_assembly_LptE"/>
    <property type="match status" value="1"/>
</dbReference>
<comment type="similarity">
    <text evidence="6">Belongs to the LptE lipoprotein family.</text>
</comment>
<evidence type="ECO:0000313" key="8">
    <source>
        <dbReference type="EMBL" id="MFC3608648.1"/>
    </source>
</evidence>
<evidence type="ECO:0000256" key="2">
    <source>
        <dbReference type="ARBA" id="ARBA00023136"/>
    </source>
</evidence>
<keyword evidence="3 6" id="KW-0564">Palmitate</keyword>
<gene>
    <name evidence="6 8" type="primary">lptE</name>
    <name evidence="8" type="ORF">ACFOMF_12740</name>
</gene>
<protein>
    <recommendedName>
        <fullName evidence="6">LPS-assembly lipoprotein LptE</fullName>
    </recommendedName>
</protein>
<sequence length="201" mass="22583">MIKRNLAVVGLALLLSACGFQLRGNGGGEQFALRELDVQARNTYGEPVRVLEEMLQSGGLRLHPGADYTLHLVREQSRQRTASYTSSARTAEYEITSSIDYQFLDRNKLLLLEDRVEVQKVFVHDASNLAGSGQEVDQLRAEMRRELLQQLVVRLQRITPEQLDGLRQTAEARARAEAEAREALSRETAAPLQSPIQIPMR</sequence>
<dbReference type="PROSITE" id="PS51257">
    <property type="entry name" value="PROKAR_LIPOPROTEIN"/>
    <property type="match status" value="1"/>
</dbReference>
<evidence type="ECO:0000256" key="6">
    <source>
        <dbReference type="HAMAP-Rule" id="MF_01186"/>
    </source>
</evidence>
<evidence type="ECO:0000256" key="1">
    <source>
        <dbReference type="ARBA" id="ARBA00022729"/>
    </source>
</evidence>
<keyword evidence="1 6" id="KW-0732">Signal</keyword>
<evidence type="ECO:0000256" key="7">
    <source>
        <dbReference type="SAM" id="MobiDB-lite"/>
    </source>
</evidence>
<dbReference type="Pfam" id="PF04390">
    <property type="entry name" value="LptE"/>
    <property type="match status" value="1"/>
</dbReference>
<keyword evidence="5 6" id="KW-0449">Lipoprotein</keyword>
<comment type="subunit">
    <text evidence="6">Component of the lipopolysaccharide transport and assembly complex. Interacts with LptD.</text>
</comment>
<keyword evidence="4 6" id="KW-0998">Cell outer membrane</keyword>
<comment type="function">
    <text evidence="6">Together with LptD, is involved in the assembly of lipopolysaccharide (LPS) at the surface of the outer membrane. Required for the proper assembly of LptD. Binds LPS and may serve as the LPS recognition site at the outer membrane.</text>
</comment>